<dbReference type="AlphaFoldDB" id="A0AAW9CS23"/>
<name>A0AAW9CS23_BURTH</name>
<dbReference type="EMBL" id="QXCT01000001">
    <property type="protein sequence ID" value="MDW9253162.1"/>
    <property type="molecule type" value="Genomic_DNA"/>
</dbReference>
<accession>A0AAW9CS23</accession>
<sequence>MFPCVHVRTRPLNQDAEMDVFSGHGKALSKRSNSARERGGGTRRSGRAPRKAARHVAASRRRRSTNPDFVARRRLSRTAGGRRPSVRDTK</sequence>
<evidence type="ECO:0000256" key="1">
    <source>
        <dbReference type="SAM" id="MobiDB-lite"/>
    </source>
</evidence>
<protein>
    <submittedName>
        <fullName evidence="2">Uncharacterized protein</fullName>
    </submittedName>
</protein>
<proteinExistence type="predicted"/>
<reference evidence="2" key="1">
    <citation type="submission" date="2018-08" db="EMBL/GenBank/DDBJ databases">
        <title>Identification of Burkholderia cepacia strains that express a Burkholderia pseudomallei-like capsular polysaccharide.</title>
        <authorList>
            <person name="Burtnick M.N."/>
            <person name="Vongsouvath M."/>
            <person name="Newton P."/>
            <person name="Wuthiekanun V."/>
            <person name="Limmathurotsakul D."/>
            <person name="Brett P.J."/>
            <person name="Chantratita N."/>
            <person name="Dance D.A."/>
        </authorList>
    </citation>
    <scope>NUCLEOTIDE SEQUENCE</scope>
    <source>
        <strain evidence="2">SBXCC001</strain>
    </source>
</reference>
<gene>
    <name evidence="2" type="ORF">C7S16_5531</name>
</gene>
<evidence type="ECO:0000313" key="3">
    <source>
        <dbReference type="Proteomes" id="UP001272137"/>
    </source>
</evidence>
<feature type="compositionally biased region" description="Basic residues" evidence="1">
    <location>
        <begin position="44"/>
        <end position="64"/>
    </location>
</feature>
<evidence type="ECO:0000313" key="2">
    <source>
        <dbReference type="EMBL" id="MDW9253162.1"/>
    </source>
</evidence>
<dbReference type="Proteomes" id="UP001272137">
    <property type="component" value="Unassembled WGS sequence"/>
</dbReference>
<comment type="caution">
    <text evidence="2">The sequence shown here is derived from an EMBL/GenBank/DDBJ whole genome shotgun (WGS) entry which is preliminary data.</text>
</comment>
<feature type="region of interest" description="Disordered" evidence="1">
    <location>
        <begin position="1"/>
        <end position="90"/>
    </location>
</feature>
<organism evidence="2 3">
    <name type="scientific">Burkholderia thailandensis</name>
    <dbReference type="NCBI Taxonomy" id="57975"/>
    <lineage>
        <taxon>Bacteria</taxon>
        <taxon>Pseudomonadati</taxon>
        <taxon>Pseudomonadota</taxon>
        <taxon>Betaproteobacteria</taxon>
        <taxon>Burkholderiales</taxon>
        <taxon>Burkholderiaceae</taxon>
        <taxon>Burkholderia</taxon>
        <taxon>pseudomallei group</taxon>
    </lineage>
</organism>